<name>A0A2G2VB50_CAPBA</name>
<dbReference type="AlphaFoldDB" id="A0A2G2VB50"/>
<reference evidence="1 2" key="1">
    <citation type="journal article" date="2017" name="Genome Biol.">
        <title>New reference genome sequences of hot pepper reveal the massive evolution of plant disease-resistance genes by retroduplication.</title>
        <authorList>
            <person name="Kim S."/>
            <person name="Park J."/>
            <person name="Yeom S.I."/>
            <person name="Kim Y.M."/>
            <person name="Seo E."/>
            <person name="Kim K.T."/>
            <person name="Kim M.S."/>
            <person name="Lee J.M."/>
            <person name="Cheong K."/>
            <person name="Shin H.S."/>
            <person name="Kim S.B."/>
            <person name="Han K."/>
            <person name="Lee J."/>
            <person name="Park M."/>
            <person name="Lee H.A."/>
            <person name="Lee H.Y."/>
            <person name="Lee Y."/>
            <person name="Oh S."/>
            <person name="Lee J.H."/>
            <person name="Choi E."/>
            <person name="Choi E."/>
            <person name="Lee S.E."/>
            <person name="Jeon J."/>
            <person name="Kim H."/>
            <person name="Choi G."/>
            <person name="Song H."/>
            <person name="Lee J."/>
            <person name="Lee S.C."/>
            <person name="Kwon J.K."/>
            <person name="Lee H.Y."/>
            <person name="Koo N."/>
            <person name="Hong Y."/>
            <person name="Kim R.W."/>
            <person name="Kang W.H."/>
            <person name="Huh J.H."/>
            <person name="Kang B.C."/>
            <person name="Yang T.J."/>
            <person name="Lee Y.H."/>
            <person name="Bennetzen J.L."/>
            <person name="Choi D."/>
        </authorList>
    </citation>
    <scope>NUCLEOTIDE SEQUENCE [LARGE SCALE GENOMIC DNA]</scope>
    <source>
        <strain evidence="2">cv. PBC81</strain>
    </source>
</reference>
<reference evidence="2" key="2">
    <citation type="journal article" date="2017" name="J. Anim. Genet.">
        <title>Multiple reference genome sequences of hot pepper reveal the massive evolution of plant disease resistance genes by retroduplication.</title>
        <authorList>
            <person name="Kim S."/>
            <person name="Park J."/>
            <person name="Yeom S.-I."/>
            <person name="Kim Y.-M."/>
            <person name="Seo E."/>
            <person name="Kim K.-T."/>
            <person name="Kim M.-S."/>
            <person name="Lee J.M."/>
            <person name="Cheong K."/>
            <person name="Shin H.-S."/>
            <person name="Kim S.-B."/>
            <person name="Han K."/>
            <person name="Lee J."/>
            <person name="Park M."/>
            <person name="Lee H.-A."/>
            <person name="Lee H.-Y."/>
            <person name="Lee Y."/>
            <person name="Oh S."/>
            <person name="Lee J.H."/>
            <person name="Choi E."/>
            <person name="Choi E."/>
            <person name="Lee S.E."/>
            <person name="Jeon J."/>
            <person name="Kim H."/>
            <person name="Choi G."/>
            <person name="Song H."/>
            <person name="Lee J."/>
            <person name="Lee S.-C."/>
            <person name="Kwon J.-K."/>
            <person name="Lee H.-Y."/>
            <person name="Koo N."/>
            <person name="Hong Y."/>
            <person name="Kim R.W."/>
            <person name="Kang W.-H."/>
            <person name="Huh J.H."/>
            <person name="Kang B.-C."/>
            <person name="Yang T.-J."/>
            <person name="Lee Y.-H."/>
            <person name="Bennetzen J.L."/>
            <person name="Choi D."/>
        </authorList>
    </citation>
    <scope>NUCLEOTIDE SEQUENCE [LARGE SCALE GENOMIC DNA]</scope>
    <source>
        <strain evidence="2">cv. PBC81</strain>
    </source>
</reference>
<gene>
    <name evidence="1" type="ORF">CQW23_30192</name>
</gene>
<dbReference type="OrthoDB" id="1915057at2759"/>
<sequence length="226" mass="23805">MQGMLLRIIVCAGRSCHFEDFPSGSSPDLNSNGESNVGLSFTVDEDHNHTIVVAAATTAATETAVVAAQAAAKKETLESKWQPEPPEVVSLEHFPEGSSPDLISNGESNIGLSSTMAEDHNHAIVIVAATAVVDEAAVAATQAAAKVVRSFGVSFPFRSVFGETPPISGLGEVVNVFVKYLNLSSSAPSDRDDHVNCTGSPRWKVRGTFNAIQLRNIVPVVDSGNF</sequence>
<evidence type="ECO:0000313" key="1">
    <source>
        <dbReference type="EMBL" id="PHT30207.1"/>
    </source>
</evidence>
<proteinExistence type="predicted"/>
<dbReference type="EMBL" id="MLFT02000052">
    <property type="protein sequence ID" value="PHT30207.1"/>
    <property type="molecule type" value="Genomic_DNA"/>
</dbReference>
<protein>
    <submittedName>
        <fullName evidence="1">Uncharacterized protein</fullName>
    </submittedName>
</protein>
<evidence type="ECO:0000313" key="2">
    <source>
        <dbReference type="Proteomes" id="UP000224567"/>
    </source>
</evidence>
<keyword evidence="2" id="KW-1185">Reference proteome</keyword>
<organism evidence="1 2">
    <name type="scientific">Capsicum baccatum</name>
    <name type="common">Peruvian pepper</name>
    <dbReference type="NCBI Taxonomy" id="33114"/>
    <lineage>
        <taxon>Eukaryota</taxon>
        <taxon>Viridiplantae</taxon>
        <taxon>Streptophyta</taxon>
        <taxon>Embryophyta</taxon>
        <taxon>Tracheophyta</taxon>
        <taxon>Spermatophyta</taxon>
        <taxon>Magnoliopsida</taxon>
        <taxon>eudicotyledons</taxon>
        <taxon>Gunneridae</taxon>
        <taxon>Pentapetalae</taxon>
        <taxon>asterids</taxon>
        <taxon>lamiids</taxon>
        <taxon>Solanales</taxon>
        <taxon>Solanaceae</taxon>
        <taxon>Solanoideae</taxon>
        <taxon>Capsiceae</taxon>
        <taxon>Capsicum</taxon>
    </lineage>
</organism>
<dbReference type="Proteomes" id="UP000224567">
    <property type="component" value="Unassembled WGS sequence"/>
</dbReference>
<accession>A0A2G2VB50</accession>
<comment type="caution">
    <text evidence="1">The sequence shown here is derived from an EMBL/GenBank/DDBJ whole genome shotgun (WGS) entry which is preliminary data.</text>
</comment>